<reference evidence="2" key="1">
    <citation type="submission" date="2021-03" db="EMBL/GenBank/DDBJ databases">
        <authorList>
            <person name="Tagirdzhanova G."/>
        </authorList>
    </citation>
    <scope>NUCLEOTIDE SEQUENCE</scope>
</reference>
<feature type="compositionally biased region" description="Polar residues" evidence="1">
    <location>
        <begin position="162"/>
        <end position="175"/>
    </location>
</feature>
<dbReference type="AlphaFoldDB" id="A0A8H3F6V6"/>
<dbReference type="Proteomes" id="UP000664169">
    <property type="component" value="Unassembled WGS sequence"/>
</dbReference>
<feature type="region of interest" description="Disordered" evidence="1">
    <location>
        <begin position="1"/>
        <end position="254"/>
    </location>
</feature>
<dbReference type="EMBL" id="CAJPDQ010000010">
    <property type="protein sequence ID" value="CAF9915381.1"/>
    <property type="molecule type" value="Genomic_DNA"/>
</dbReference>
<evidence type="ECO:0000313" key="2">
    <source>
        <dbReference type="EMBL" id="CAF9915381.1"/>
    </source>
</evidence>
<dbReference type="OrthoDB" id="5384020at2759"/>
<feature type="compositionally biased region" description="Polar residues" evidence="1">
    <location>
        <begin position="212"/>
        <end position="222"/>
    </location>
</feature>
<keyword evidence="3" id="KW-1185">Reference proteome</keyword>
<feature type="compositionally biased region" description="Polar residues" evidence="1">
    <location>
        <begin position="1"/>
        <end position="21"/>
    </location>
</feature>
<protein>
    <submittedName>
        <fullName evidence="2">Uncharacterized protein</fullName>
    </submittedName>
</protein>
<comment type="caution">
    <text evidence="2">The sequence shown here is derived from an EMBL/GenBank/DDBJ whole genome shotgun (WGS) entry which is preliminary data.</text>
</comment>
<gene>
    <name evidence="2" type="ORF">GOMPHAMPRED_000729</name>
</gene>
<evidence type="ECO:0000256" key="1">
    <source>
        <dbReference type="SAM" id="MobiDB-lite"/>
    </source>
</evidence>
<name>A0A8H3F6V6_9LECA</name>
<proteinExistence type="predicted"/>
<accession>A0A8H3F6V6</accession>
<evidence type="ECO:0000313" key="3">
    <source>
        <dbReference type="Proteomes" id="UP000664169"/>
    </source>
</evidence>
<sequence length="254" mass="26468">MSSSEDNNNSPRRGSFASQRLSGLFGRSASIANNGTPAFPGPITAAAHQANQRRRMSVATVGLGASPNPSSPFGIRARQDSLSSDGSVPQGDSAIDDSGDASSPTRHGFGRRLSMGSKAMSNMATGSMSNGKGSVSPSTTPPSKARAFASGLEESNEEEHQTSPLASSPSSNLFNRRTGEGGSGGFNWSNEMRARAQRSSSISSPTAGNGFPRSQKSASISATPYVPPPAPTIKQQSPPDHFQERILKGDFYMD</sequence>
<organism evidence="2 3">
    <name type="scientific">Gomphillus americanus</name>
    <dbReference type="NCBI Taxonomy" id="1940652"/>
    <lineage>
        <taxon>Eukaryota</taxon>
        <taxon>Fungi</taxon>
        <taxon>Dikarya</taxon>
        <taxon>Ascomycota</taxon>
        <taxon>Pezizomycotina</taxon>
        <taxon>Lecanoromycetes</taxon>
        <taxon>OSLEUM clade</taxon>
        <taxon>Ostropomycetidae</taxon>
        <taxon>Ostropales</taxon>
        <taxon>Graphidaceae</taxon>
        <taxon>Gomphilloideae</taxon>
        <taxon>Gomphillus</taxon>
    </lineage>
</organism>
<feature type="compositionally biased region" description="Polar residues" evidence="1">
    <location>
        <begin position="119"/>
        <end position="142"/>
    </location>
</feature>